<dbReference type="Pfam" id="PF00441">
    <property type="entry name" value="Acyl-CoA_dh_1"/>
    <property type="match status" value="1"/>
</dbReference>
<feature type="domain" description="Acyl-CoA dehydrogenase/oxidase C-terminal" evidence="6">
    <location>
        <begin position="232"/>
        <end position="379"/>
    </location>
</feature>
<evidence type="ECO:0000256" key="4">
    <source>
        <dbReference type="ARBA" id="ARBA00022827"/>
    </source>
</evidence>
<proteinExistence type="inferred from homology"/>
<comment type="caution">
    <text evidence="9">The sequence shown here is derived from an EMBL/GenBank/DDBJ whole genome shotgun (WGS) entry which is preliminary data.</text>
</comment>
<dbReference type="Proteomes" id="UP000035929">
    <property type="component" value="Unassembled WGS sequence"/>
</dbReference>
<comment type="similarity">
    <text evidence="2 5">Belongs to the acyl-CoA dehydrogenase family.</text>
</comment>
<dbReference type="InterPro" id="IPR013786">
    <property type="entry name" value="AcylCoA_DH/ox_N"/>
</dbReference>
<dbReference type="InterPro" id="IPR037069">
    <property type="entry name" value="AcylCoA_DH/ox_N_sf"/>
</dbReference>
<dbReference type="InterPro" id="IPR009100">
    <property type="entry name" value="AcylCoA_DH/oxidase_NM_dom_sf"/>
</dbReference>
<dbReference type="InterPro" id="IPR046373">
    <property type="entry name" value="Acyl-CoA_Oxase/DH_mid-dom_sf"/>
</dbReference>
<evidence type="ECO:0000256" key="5">
    <source>
        <dbReference type="RuleBase" id="RU362125"/>
    </source>
</evidence>
<name>A0A0J6S7S1_9HYPH</name>
<keyword evidence="3 5" id="KW-0285">Flavoprotein</keyword>
<dbReference type="FunFam" id="2.40.110.10:FF:000014">
    <property type="entry name" value="Probable acyl-CoA dehydrogenase"/>
    <property type="match status" value="1"/>
</dbReference>
<protein>
    <submittedName>
        <fullName evidence="9">Acyl-CoA dehydrogenase</fullName>
    </submittedName>
</protein>
<evidence type="ECO:0000313" key="9">
    <source>
        <dbReference type="EMBL" id="KMO29759.1"/>
    </source>
</evidence>
<feature type="domain" description="Acyl-CoA oxidase/dehydrogenase middle" evidence="7">
    <location>
        <begin position="121"/>
        <end position="220"/>
    </location>
</feature>
<dbReference type="Gene3D" id="1.20.140.10">
    <property type="entry name" value="Butyryl-CoA Dehydrogenase, subunit A, domain 3"/>
    <property type="match status" value="1"/>
</dbReference>
<dbReference type="PANTHER" id="PTHR43884:SF12">
    <property type="entry name" value="ISOVALERYL-COA DEHYDROGENASE, MITOCHONDRIAL-RELATED"/>
    <property type="match status" value="1"/>
</dbReference>
<comment type="cofactor">
    <cofactor evidence="1 5">
        <name>FAD</name>
        <dbReference type="ChEBI" id="CHEBI:57692"/>
    </cofactor>
</comment>
<organism evidence="9 10">
    <name type="scientific">Methylobacterium aquaticum</name>
    <dbReference type="NCBI Taxonomy" id="270351"/>
    <lineage>
        <taxon>Bacteria</taxon>
        <taxon>Pseudomonadati</taxon>
        <taxon>Pseudomonadota</taxon>
        <taxon>Alphaproteobacteria</taxon>
        <taxon>Hyphomicrobiales</taxon>
        <taxon>Methylobacteriaceae</taxon>
        <taxon>Methylobacterium</taxon>
    </lineage>
</organism>
<evidence type="ECO:0000256" key="2">
    <source>
        <dbReference type="ARBA" id="ARBA00009347"/>
    </source>
</evidence>
<dbReference type="SUPFAM" id="SSF47203">
    <property type="entry name" value="Acyl-CoA dehydrogenase C-terminal domain-like"/>
    <property type="match status" value="1"/>
</dbReference>
<dbReference type="InterPro" id="IPR006091">
    <property type="entry name" value="Acyl-CoA_Oxase/DH_mid-dom"/>
</dbReference>
<dbReference type="Gene3D" id="2.40.110.10">
    <property type="entry name" value="Butyryl-CoA Dehydrogenase, subunit A, domain 2"/>
    <property type="match status" value="1"/>
</dbReference>
<evidence type="ECO:0000259" key="7">
    <source>
        <dbReference type="Pfam" id="PF02770"/>
    </source>
</evidence>
<gene>
    <name evidence="9" type="ORF">VP06_23820</name>
</gene>
<reference evidence="9 10" key="1">
    <citation type="submission" date="2015-03" db="EMBL/GenBank/DDBJ databases">
        <title>Genome sequencing of Methylobacterium aquaticum DSM16371 type strain.</title>
        <authorList>
            <person name="Chaudhry V."/>
            <person name="Patil P.B."/>
        </authorList>
    </citation>
    <scope>NUCLEOTIDE SEQUENCE [LARGE SCALE GENOMIC DNA]</scope>
    <source>
        <strain evidence="9 10">DSM 16371</strain>
    </source>
</reference>
<evidence type="ECO:0000256" key="1">
    <source>
        <dbReference type="ARBA" id="ARBA00001974"/>
    </source>
</evidence>
<dbReference type="PROSITE" id="PS00073">
    <property type="entry name" value="ACYL_COA_DH_2"/>
    <property type="match status" value="1"/>
</dbReference>
<dbReference type="Pfam" id="PF02770">
    <property type="entry name" value="Acyl-CoA_dh_M"/>
    <property type="match status" value="1"/>
</dbReference>
<dbReference type="InterPro" id="IPR009075">
    <property type="entry name" value="AcylCo_DH/oxidase_C"/>
</dbReference>
<dbReference type="PATRIC" id="fig|270351.6.peg.2676"/>
<dbReference type="AlphaFoldDB" id="A0A0J6S7S1"/>
<dbReference type="SUPFAM" id="SSF56645">
    <property type="entry name" value="Acyl-CoA dehydrogenase NM domain-like"/>
    <property type="match status" value="1"/>
</dbReference>
<dbReference type="OrthoDB" id="8246957at2"/>
<dbReference type="Pfam" id="PF02771">
    <property type="entry name" value="Acyl-CoA_dh_N"/>
    <property type="match status" value="1"/>
</dbReference>
<dbReference type="Gene3D" id="1.10.540.10">
    <property type="entry name" value="Acyl-CoA dehydrogenase/oxidase, N-terminal domain"/>
    <property type="match status" value="1"/>
</dbReference>
<sequence>MTETDALRHPEIREEVAKLCARFPDEYWRRLDTDRAYPTDFVNALTESGYLSVLIPEEYGGSGLPLSAAAAILEEVQRSGCNGAACHAQMYTMGTVLRHGTQAQKERYLPEIAAGRLRLQAFGVTEPTSGTDTTALRTTARREGDRYIVNGQKIWTSRAEHSDLMLLLARTTPRDQVAKKTDGLSTFIVDMRKVLGRGLTIRPIRTMMNHNSCEVFFDNMEVPAENLVGEEGKGFRYILSGMNAERLLIAAECIGDAKWFIAKASAYARERQVFGRPIGQNQGIQFPIAKAYANMRAAELMVQEGLRLYEAGANPGAEANMAKMLAADASFEAANACIQTFGGFGFAEEYDVERKFRETRLYQVAPISTNLILSYIAEHVLGMPRSY</sequence>
<dbReference type="GO" id="GO:0003995">
    <property type="term" value="F:acyl-CoA dehydrogenase activity"/>
    <property type="evidence" value="ECO:0007669"/>
    <property type="project" value="InterPro"/>
</dbReference>
<dbReference type="RefSeq" id="WP_048466264.1">
    <property type="nucleotide sequence ID" value="NZ_LABX01000195.1"/>
</dbReference>
<dbReference type="InterPro" id="IPR036250">
    <property type="entry name" value="AcylCo_DH-like_C"/>
</dbReference>
<dbReference type="PIRSF" id="PIRSF016578">
    <property type="entry name" value="HsaA"/>
    <property type="match status" value="1"/>
</dbReference>
<dbReference type="PANTHER" id="PTHR43884">
    <property type="entry name" value="ACYL-COA DEHYDROGENASE"/>
    <property type="match status" value="1"/>
</dbReference>
<dbReference type="EMBL" id="LABX01000195">
    <property type="protein sequence ID" value="KMO29759.1"/>
    <property type="molecule type" value="Genomic_DNA"/>
</dbReference>
<dbReference type="FunFam" id="1.20.140.10:FF:000012">
    <property type="entry name" value="Acyl-CoA dehydrogenase fadE12"/>
    <property type="match status" value="1"/>
</dbReference>
<feature type="domain" description="Acyl-CoA dehydrogenase/oxidase N-terminal" evidence="8">
    <location>
        <begin position="9"/>
        <end position="115"/>
    </location>
</feature>
<dbReference type="InterPro" id="IPR006089">
    <property type="entry name" value="Acyl-CoA_DH_CS"/>
</dbReference>
<keyword evidence="4 5" id="KW-0274">FAD</keyword>
<keyword evidence="5" id="KW-0560">Oxidoreductase</keyword>
<evidence type="ECO:0000313" key="10">
    <source>
        <dbReference type="Proteomes" id="UP000035929"/>
    </source>
</evidence>
<evidence type="ECO:0000259" key="8">
    <source>
        <dbReference type="Pfam" id="PF02771"/>
    </source>
</evidence>
<dbReference type="GO" id="GO:0050660">
    <property type="term" value="F:flavin adenine dinucleotide binding"/>
    <property type="evidence" value="ECO:0007669"/>
    <property type="project" value="InterPro"/>
</dbReference>
<evidence type="ECO:0000256" key="3">
    <source>
        <dbReference type="ARBA" id="ARBA00022630"/>
    </source>
</evidence>
<evidence type="ECO:0000259" key="6">
    <source>
        <dbReference type="Pfam" id="PF00441"/>
    </source>
</evidence>
<dbReference type="FunFam" id="1.10.540.10:FF:000013">
    <property type="entry name" value="Acyl-CoA dehydrogenase"/>
    <property type="match status" value="1"/>
</dbReference>
<dbReference type="PROSITE" id="PS00072">
    <property type="entry name" value="ACYL_COA_DH_1"/>
    <property type="match status" value="1"/>
</dbReference>
<accession>A0A0J6S7S1</accession>